<evidence type="ECO:0008006" key="3">
    <source>
        <dbReference type="Google" id="ProtNLM"/>
    </source>
</evidence>
<sequence length="188" mass="20597">MATSHVDPHQRSQDTRRRVLEMAVSLREDRTGGSVDHFLALLQDRLPLWLSILHDLSHRSGKGSVSDNLFPVALAGIDYYIDVQSAALPAFTSPNVTVRFRQAIRDTGLGPRTETAPLAAYLAAEQRLGRVRADADPEASARLLVAGCFHRAYIEMFVGADAGPTREASALEIVRELRLEPTTAQQPA</sequence>
<protein>
    <recommendedName>
        <fullName evidence="3">Transcriptional regulator TetR C-terminal Proteobacteria type domain-containing protein</fullName>
    </recommendedName>
</protein>
<evidence type="ECO:0000313" key="1">
    <source>
        <dbReference type="EMBL" id="PRX55941.1"/>
    </source>
</evidence>
<accession>A0A2T0MEJ5</accession>
<dbReference type="AlphaFoldDB" id="A0A2T0MEJ5"/>
<reference evidence="1 2" key="1">
    <citation type="submission" date="2018-03" db="EMBL/GenBank/DDBJ databases">
        <title>Genomic Encyclopedia of Type Strains, Phase III (KMG-III): the genomes of soil and plant-associated and newly described type strains.</title>
        <authorList>
            <person name="Whitman W."/>
        </authorList>
    </citation>
    <scope>NUCLEOTIDE SEQUENCE [LARGE SCALE GENOMIC DNA]</scope>
    <source>
        <strain evidence="1 2">CGMCC 4.7104</strain>
    </source>
</reference>
<keyword evidence="2" id="KW-1185">Reference proteome</keyword>
<proteinExistence type="predicted"/>
<comment type="caution">
    <text evidence="1">The sequence shown here is derived from an EMBL/GenBank/DDBJ whole genome shotgun (WGS) entry which is preliminary data.</text>
</comment>
<evidence type="ECO:0000313" key="2">
    <source>
        <dbReference type="Proteomes" id="UP000238312"/>
    </source>
</evidence>
<name>A0A2T0MEJ5_9ACTN</name>
<gene>
    <name evidence="1" type="ORF">B0I32_125161</name>
</gene>
<dbReference type="Gene3D" id="1.10.357.10">
    <property type="entry name" value="Tetracycline Repressor, domain 2"/>
    <property type="match status" value="1"/>
</dbReference>
<dbReference type="EMBL" id="PVNG01000025">
    <property type="protein sequence ID" value="PRX55941.1"/>
    <property type="molecule type" value="Genomic_DNA"/>
</dbReference>
<dbReference type="Proteomes" id="UP000238312">
    <property type="component" value="Unassembled WGS sequence"/>
</dbReference>
<organism evidence="1 2">
    <name type="scientific">Nonomuraea fuscirosea</name>
    <dbReference type="NCBI Taxonomy" id="1291556"/>
    <lineage>
        <taxon>Bacteria</taxon>
        <taxon>Bacillati</taxon>
        <taxon>Actinomycetota</taxon>
        <taxon>Actinomycetes</taxon>
        <taxon>Streptosporangiales</taxon>
        <taxon>Streptosporangiaceae</taxon>
        <taxon>Nonomuraea</taxon>
    </lineage>
</organism>